<accession>A0A4S2GX09</accession>
<feature type="transmembrane region" description="Helical" evidence="1">
    <location>
        <begin position="61"/>
        <end position="79"/>
    </location>
</feature>
<reference evidence="4 5" key="1">
    <citation type="journal article" date="2017" name="Int. J. Syst. Evol. Microbiol.">
        <title>Marinicauda algicola sp. nov., isolated from a marine red alga Rhodosorus marinus.</title>
        <authorList>
            <person name="Jeong S.E."/>
            <person name="Jeon S.H."/>
            <person name="Chun B.H."/>
            <person name="Kim D.W."/>
            <person name="Jeon C.O."/>
        </authorList>
    </citation>
    <scope>NUCLEOTIDE SEQUENCE [LARGE SCALE GENOMIC DNA]</scope>
    <source>
        <strain evidence="4 5">JCM 31718</strain>
    </source>
</reference>
<feature type="transmembrane region" description="Helical" evidence="1">
    <location>
        <begin position="641"/>
        <end position="661"/>
    </location>
</feature>
<dbReference type="PANTHER" id="PTHR37464:SF1">
    <property type="entry name" value="BLL2463 PROTEIN"/>
    <property type="match status" value="1"/>
</dbReference>
<dbReference type="AlphaFoldDB" id="A0A4S2GX09"/>
<evidence type="ECO:0000256" key="1">
    <source>
        <dbReference type="SAM" id="Phobius"/>
    </source>
</evidence>
<keyword evidence="1" id="KW-0812">Transmembrane</keyword>
<feature type="domain" description="DUF4159" evidence="3">
    <location>
        <begin position="683"/>
        <end position="887"/>
    </location>
</feature>
<feature type="domain" description="Aerotolerance regulator N-terminal" evidence="2">
    <location>
        <begin position="8"/>
        <end position="81"/>
    </location>
</feature>
<comment type="caution">
    <text evidence="4">The sequence shown here is derived from an EMBL/GenBank/DDBJ whole genome shotgun (WGS) entry which is preliminary data.</text>
</comment>
<dbReference type="RefSeq" id="WP_135997174.1">
    <property type="nucleotide sequence ID" value="NZ_CP071057.1"/>
</dbReference>
<dbReference type="Gene3D" id="3.40.50.880">
    <property type="match status" value="1"/>
</dbReference>
<evidence type="ECO:0000313" key="5">
    <source>
        <dbReference type="Proteomes" id="UP000308054"/>
    </source>
</evidence>
<gene>
    <name evidence="4" type="ORF">E5163_14260</name>
</gene>
<dbReference type="InterPro" id="IPR025297">
    <property type="entry name" value="DUF4159"/>
</dbReference>
<keyword evidence="1" id="KW-1133">Transmembrane helix</keyword>
<protein>
    <submittedName>
        <fullName evidence="4">DUF4159 domain-containing protein</fullName>
    </submittedName>
</protein>
<dbReference type="InterPro" id="IPR024163">
    <property type="entry name" value="Aerotolerance_reg_N"/>
</dbReference>
<dbReference type="SUPFAM" id="SSF52317">
    <property type="entry name" value="Class I glutamine amidotransferase-like"/>
    <property type="match status" value="1"/>
</dbReference>
<sequence>MIALGPLAFAAPLALLGLFALPLLWMVLRATPPSPREVVFAPLALLRRIARTPETPQSTPLWLIVLRLFLAALVILALARPVWQPEAELGEDLPLLVLVDDGWAAAAGWRAVGAEAQGRLERAAVDGRQAALVFTAEPQETAETVRFGDAREALARLQAAEPRPWSGNRTLAAERIEAAFAQAGAPARAEILWLADGLAGTDDGDVSRRLAAHGPLTVMVPPAEDSPLALRPAQPTEAGFEAELVRADTRGARTADVVAIAADGQALARGEAVFEDGAATARFTARLPLDLRNQMRLIRIEGEASAGAVQLADDAWRHPRVGVIEPAGGEQDQPLLSDLHYVGEALAPHAELWRDTLDDLLEAGPAVLVMVDAARTEDARLADFVTGGGVLIRFAGPRLATRGDDLLPVPLRSGGRLFGGAMAWDEPQQLDAFGEDSPFAGLAVPADVMVTRQVLAEPGPALDSHVWARLRDGTPLVTAERRGEGWIVLFHVTAGPDWSNLPLSGLYPAMLRRVLALAGSGAAAVPAEGAWQIERQLSGTGRLVAPSGLAEPVAADGLARAEASPQTPPGLWRLGAASAALNVIGPRTAIAPLARELPGAHVVTRDGTRELRLAGPLLAFALLLFAADMIIALALSGRLPALRRGLASLAVAAVALPLMLFEARAQDAAISDAEAMDRALEVRFGYVLTGNAEIDRISQAGLEGLAATLFARTAIEPGEPRGIEIESEPILFYPMIYWPVTEDAPALSPNAAARVEAYLQSGGLIVFDTRDAGTVAVRREPHPGLVRVLDAIDVPPLARIPPDHVLGRTFYLLESFPGRYAGGEVWVEADPDGSSRDGTSGVVIGAADWASAWAIAPDGTALAPVEGGERQRELALRTGVNLAMYALTGNYKADQVHVPAILERLGQD</sequence>
<name>A0A4S2GX09_9PROT</name>
<dbReference type="EMBL" id="SRXW01000005">
    <property type="protein sequence ID" value="TGY87596.1"/>
    <property type="molecule type" value="Genomic_DNA"/>
</dbReference>
<keyword evidence="1" id="KW-0472">Membrane</keyword>
<dbReference type="Proteomes" id="UP000308054">
    <property type="component" value="Unassembled WGS sequence"/>
</dbReference>
<dbReference type="OrthoDB" id="9773014at2"/>
<dbReference type="InterPro" id="IPR029062">
    <property type="entry name" value="Class_I_gatase-like"/>
</dbReference>
<evidence type="ECO:0000259" key="3">
    <source>
        <dbReference type="Pfam" id="PF13709"/>
    </source>
</evidence>
<keyword evidence="5" id="KW-1185">Reference proteome</keyword>
<evidence type="ECO:0000313" key="4">
    <source>
        <dbReference type="EMBL" id="TGY87596.1"/>
    </source>
</evidence>
<dbReference type="Pfam" id="PF07584">
    <property type="entry name" value="BatA"/>
    <property type="match status" value="1"/>
</dbReference>
<dbReference type="PANTHER" id="PTHR37464">
    <property type="entry name" value="BLL2463 PROTEIN"/>
    <property type="match status" value="1"/>
</dbReference>
<organism evidence="4 5">
    <name type="scientific">Marinicauda algicola</name>
    <dbReference type="NCBI Taxonomy" id="2029849"/>
    <lineage>
        <taxon>Bacteria</taxon>
        <taxon>Pseudomonadati</taxon>
        <taxon>Pseudomonadota</taxon>
        <taxon>Alphaproteobacteria</taxon>
        <taxon>Maricaulales</taxon>
        <taxon>Maricaulaceae</taxon>
        <taxon>Marinicauda</taxon>
    </lineage>
</organism>
<dbReference type="CDD" id="cd03143">
    <property type="entry name" value="A4_beta-galactosidase_middle_domain"/>
    <property type="match status" value="1"/>
</dbReference>
<dbReference type="Gene3D" id="3.40.50.12140">
    <property type="entry name" value="Domain of unknown function DUF4159"/>
    <property type="match status" value="1"/>
</dbReference>
<feature type="transmembrane region" description="Helical" evidence="1">
    <location>
        <begin position="613"/>
        <end position="635"/>
    </location>
</feature>
<proteinExistence type="predicted"/>
<dbReference type="Pfam" id="PF13709">
    <property type="entry name" value="DUF4159"/>
    <property type="match status" value="1"/>
</dbReference>
<dbReference type="NCBIfam" id="TIGR02226">
    <property type="entry name" value="two_anch"/>
    <property type="match status" value="1"/>
</dbReference>
<evidence type="ECO:0000259" key="2">
    <source>
        <dbReference type="Pfam" id="PF07584"/>
    </source>
</evidence>
<dbReference type="InterPro" id="IPR011933">
    <property type="entry name" value="Double_TM_dom"/>
</dbReference>